<keyword evidence="3" id="KW-0596">Phosphopantetheine</keyword>
<dbReference type="GO" id="GO:0005829">
    <property type="term" value="C:cytosol"/>
    <property type="evidence" value="ECO:0007669"/>
    <property type="project" value="TreeGrafter"/>
</dbReference>
<evidence type="ECO:0000256" key="2">
    <source>
        <dbReference type="ARBA" id="ARBA00006432"/>
    </source>
</evidence>
<dbReference type="Gene3D" id="3.30.300.30">
    <property type="match status" value="1"/>
</dbReference>
<dbReference type="SUPFAM" id="SSF56801">
    <property type="entry name" value="Acetyl-CoA synthetase-like"/>
    <property type="match status" value="1"/>
</dbReference>
<dbReference type="GO" id="GO:0043041">
    <property type="term" value="P:amino acid activation for nonribosomal peptide biosynthetic process"/>
    <property type="evidence" value="ECO:0007669"/>
    <property type="project" value="TreeGrafter"/>
</dbReference>
<dbReference type="CDD" id="cd17643">
    <property type="entry name" value="A_NRPS_Cytc1-like"/>
    <property type="match status" value="1"/>
</dbReference>
<dbReference type="PROSITE" id="PS50075">
    <property type="entry name" value="CARRIER"/>
    <property type="match status" value="1"/>
</dbReference>
<dbReference type="RefSeq" id="WP_123565535.1">
    <property type="nucleotide sequence ID" value="NZ_MOAM01000015.1"/>
</dbReference>
<dbReference type="Proteomes" id="UP000285286">
    <property type="component" value="Unassembled WGS sequence"/>
</dbReference>
<dbReference type="InterPro" id="IPR023213">
    <property type="entry name" value="CAT-like_dom_sf"/>
</dbReference>
<name>A0A423DU44_9PSED</name>
<dbReference type="GO" id="GO:0044550">
    <property type="term" value="P:secondary metabolite biosynthetic process"/>
    <property type="evidence" value="ECO:0007669"/>
    <property type="project" value="UniProtKB-ARBA"/>
</dbReference>
<dbReference type="PANTHER" id="PTHR45527">
    <property type="entry name" value="NONRIBOSOMAL PEPTIDE SYNTHETASE"/>
    <property type="match status" value="1"/>
</dbReference>
<gene>
    <name evidence="7" type="ORF">BHU25_09165</name>
</gene>
<dbReference type="Gene3D" id="3.40.50.1820">
    <property type="entry name" value="alpha/beta hydrolase"/>
    <property type="match status" value="1"/>
</dbReference>
<accession>A0A423DU44</accession>
<dbReference type="FunFam" id="3.40.50.980:FF:000002">
    <property type="entry name" value="Enterobactin synthetase component F"/>
    <property type="match status" value="1"/>
</dbReference>
<dbReference type="InterPro" id="IPR006162">
    <property type="entry name" value="Ppantetheine_attach_site"/>
</dbReference>
<comment type="caution">
    <text evidence="7">The sequence shown here is derived from an EMBL/GenBank/DDBJ whole genome shotgun (WGS) entry which is preliminary data.</text>
</comment>
<dbReference type="InterPro" id="IPR029058">
    <property type="entry name" value="AB_hydrolase_fold"/>
</dbReference>
<dbReference type="Gene3D" id="2.30.38.10">
    <property type="entry name" value="Luciferase, Domain 3"/>
    <property type="match status" value="1"/>
</dbReference>
<dbReference type="InterPro" id="IPR036736">
    <property type="entry name" value="ACP-like_sf"/>
</dbReference>
<evidence type="ECO:0000313" key="8">
    <source>
        <dbReference type="Proteomes" id="UP000285286"/>
    </source>
</evidence>
<dbReference type="Pfam" id="PF00501">
    <property type="entry name" value="AMP-binding"/>
    <property type="match status" value="1"/>
</dbReference>
<evidence type="ECO:0000256" key="5">
    <source>
        <dbReference type="ARBA" id="ARBA00022598"/>
    </source>
</evidence>
<evidence type="ECO:0000256" key="1">
    <source>
        <dbReference type="ARBA" id="ARBA00001957"/>
    </source>
</evidence>
<dbReference type="Pfam" id="PF00668">
    <property type="entry name" value="Condensation"/>
    <property type="match status" value="1"/>
</dbReference>
<keyword evidence="5" id="KW-0436">Ligase</keyword>
<dbReference type="EMBL" id="MOAM01000015">
    <property type="protein sequence ID" value="ROL75561.1"/>
    <property type="molecule type" value="Genomic_DNA"/>
</dbReference>
<dbReference type="FunFam" id="3.30.559.10:FF:000012">
    <property type="entry name" value="Non-ribosomal peptide synthetase"/>
    <property type="match status" value="1"/>
</dbReference>
<dbReference type="FunFam" id="1.10.1200.10:FF:000005">
    <property type="entry name" value="Nonribosomal peptide synthetase 1"/>
    <property type="match status" value="1"/>
</dbReference>
<keyword evidence="8" id="KW-1185">Reference proteome</keyword>
<dbReference type="SUPFAM" id="SSF52777">
    <property type="entry name" value="CoA-dependent acyltransferases"/>
    <property type="match status" value="2"/>
</dbReference>
<proteinExistence type="inferred from homology"/>
<evidence type="ECO:0000256" key="3">
    <source>
        <dbReference type="ARBA" id="ARBA00022450"/>
    </source>
</evidence>
<dbReference type="Pfam" id="PF00550">
    <property type="entry name" value="PP-binding"/>
    <property type="match status" value="1"/>
</dbReference>
<dbReference type="GO" id="GO:0016874">
    <property type="term" value="F:ligase activity"/>
    <property type="evidence" value="ECO:0007669"/>
    <property type="project" value="UniProtKB-KW"/>
</dbReference>
<dbReference type="FunFam" id="2.30.38.10:FF:000001">
    <property type="entry name" value="Non-ribosomal peptide synthetase PvdI"/>
    <property type="match status" value="1"/>
</dbReference>
<dbReference type="Gene3D" id="3.30.559.30">
    <property type="entry name" value="Nonribosomal peptide synthetase, condensation domain"/>
    <property type="match status" value="1"/>
</dbReference>
<evidence type="ECO:0000313" key="7">
    <source>
        <dbReference type="EMBL" id="ROL75561.1"/>
    </source>
</evidence>
<dbReference type="NCBIfam" id="TIGR01733">
    <property type="entry name" value="AA-adenyl-dom"/>
    <property type="match status" value="1"/>
</dbReference>
<reference evidence="7 8" key="1">
    <citation type="submission" date="2016-10" db="EMBL/GenBank/DDBJ databases">
        <title>Comparative genome analysis of multiple Pseudomonas spp. focuses on biocontrol and plant growth promoting traits.</title>
        <authorList>
            <person name="Tao X.-Y."/>
            <person name="Taylor C.G."/>
        </authorList>
    </citation>
    <scope>NUCLEOTIDE SEQUENCE [LARGE SCALE GENOMIC DNA]</scope>
    <source>
        <strain evidence="7 8">15D11</strain>
    </source>
</reference>
<dbReference type="Gene3D" id="3.30.559.10">
    <property type="entry name" value="Chloramphenicol acetyltransferase-like domain"/>
    <property type="match status" value="1"/>
</dbReference>
<dbReference type="CDD" id="cd19531">
    <property type="entry name" value="LCL_NRPS-like"/>
    <property type="match status" value="1"/>
</dbReference>
<dbReference type="FunFam" id="3.30.559.30:FF:000001">
    <property type="entry name" value="Non-ribosomal peptide synthetase"/>
    <property type="match status" value="1"/>
</dbReference>
<comment type="similarity">
    <text evidence="2">Belongs to the ATP-dependent AMP-binding enzyme family.</text>
</comment>
<feature type="domain" description="Carrier" evidence="6">
    <location>
        <begin position="1032"/>
        <end position="1107"/>
    </location>
</feature>
<organism evidence="7 8">
    <name type="scientific">Pseudomonas vranovensis</name>
    <dbReference type="NCBI Taxonomy" id="321661"/>
    <lineage>
        <taxon>Bacteria</taxon>
        <taxon>Pseudomonadati</taxon>
        <taxon>Pseudomonadota</taxon>
        <taxon>Gammaproteobacteria</taxon>
        <taxon>Pseudomonadales</taxon>
        <taxon>Pseudomonadaceae</taxon>
        <taxon>Pseudomonas</taxon>
    </lineage>
</organism>
<dbReference type="PANTHER" id="PTHR45527:SF14">
    <property type="entry name" value="PLIPASTATIN SYNTHASE SUBUNIT B"/>
    <property type="match status" value="1"/>
</dbReference>
<dbReference type="InterPro" id="IPR010071">
    <property type="entry name" value="AA_adenyl_dom"/>
</dbReference>
<dbReference type="AlphaFoldDB" id="A0A423DU44"/>
<dbReference type="FunFam" id="3.30.300.30:FF:000010">
    <property type="entry name" value="Enterobactin synthetase component F"/>
    <property type="match status" value="1"/>
</dbReference>
<comment type="cofactor">
    <cofactor evidence="1">
        <name>pantetheine 4'-phosphate</name>
        <dbReference type="ChEBI" id="CHEBI:47942"/>
    </cofactor>
</comment>
<protein>
    <recommendedName>
        <fullName evidence="6">Carrier domain-containing protein</fullName>
    </recommendedName>
</protein>
<keyword evidence="4" id="KW-0597">Phosphoprotein</keyword>
<dbReference type="FunFam" id="3.40.50.12780:FF:000012">
    <property type="entry name" value="Non-ribosomal peptide synthetase"/>
    <property type="match status" value="1"/>
</dbReference>
<dbReference type="PROSITE" id="PS00012">
    <property type="entry name" value="PHOSPHOPANTETHEINE"/>
    <property type="match status" value="1"/>
</dbReference>
<dbReference type="PROSITE" id="PS00455">
    <property type="entry name" value="AMP_BINDING"/>
    <property type="match status" value="1"/>
</dbReference>
<dbReference type="SUPFAM" id="SSF47336">
    <property type="entry name" value="ACP-like"/>
    <property type="match status" value="1"/>
</dbReference>
<dbReference type="InterPro" id="IPR020845">
    <property type="entry name" value="AMP-binding_CS"/>
</dbReference>
<evidence type="ECO:0000256" key="4">
    <source>
        <dbReference type="ARBA" id="ARBA00022553"/>
    </source>
</evidence>
<dbReference type="GO" id="GO:0031177">
    <property type="term" value="F:phosphopantetheine binding"/>
    <property type="evidence" value="ECO:0007669"/>
    <property type="project" value="TreeGrafter"/>
</dbReference>
<dbReference type="InterPro" id="IPR045851">
    <property type="entry name" value="AMP-bd_C_sf"/>
</dbReference>
<dbReference type="InterPro" id="IPR000873">
    <property type="entry name" value="AMP-dep_synth/lig_dom"/>
</dbReference>
<dbReference type="InterPro" id="IPR009081">
    <property type="entry name" value="PP-bd_ACP"/>
</dbReference>
<evidence type="ECO:0000259" key="6">
    <source>
        <dbReference type="PROSITE" id="PS50075"/>
    </source>
</evidence>
<sequence>MDQQVALKIAQRFILLPLEKRRLYLEKMQAEGISPANLPIPRVSDEFEQLPLSFAQERQWFLWQLDPDSAAYHIPTALRLRGPLDIASLQQAFDLLGARHATLRTRFVQNAQGGTCQVIDAQANLRIAVQPLSVPPGQSAEQALRQFISAETAQLFDLRQGPLLRIKLLTLGNDDHVLVLTQHHIVSDARSMQVMVEELVALYSARLQGQPCSLPAVALQYSDYAIWQRHWMQAGERERQLAYWLEQLGDQQPVLALPTDRPRPASRSFRGARVEIQLDSDLSQALQGLARQQGATLFMLLLASFQALLARYSGERDIRVGVPVANRNRPETERLIGFFVNTQVLRAEVDGHLRFSELLAQVRERALGAQAHQDLPFEQLVEALHPERSLSHSPLFQVMFNHRSDTPGAAPQAALALQVEAVGQDSQDAQFDLTLTTHESAQGIGASLNYATDLFDAATIERMLGHWQALLRAVAADPQARLGQLALLDPAQQQSTLRCWNPAPQQFPVRHCIHELFEAQVERNPDALAVSRGDQRLTYGQLNNSANQLAHRLIAMGVGADVRVGLAATRDLPMIVGLLAILKAGGAYVPLDPNYPQDRLAYMMQDSGMSMLLAQEQLLAQLPVPEGVPTLLLDVADDGDCSNPQLKLDPDNLAYVIYTSGSTGLPKGTLLAHANVVRLFAATEQWFAFNSADVWSLFHSFAFDFSVWEIFGALLHGGRLVVVDQDTARSPEAFLALLQRERVTVLNQTPSAFKVLAQVACAAPAGTLDLALRYVVFGGENLEVSSLAPWFERFGDEAPRLINMYGITETTVHVTYRPLSRADLGSAQGSPIGEPIGDLSWYVLDGDLNPVPHGCVGELYVGRAGLARGYLNRGGLSASRFVPDPFGNPGGRLYRTGDLARFTASGTVEYAGRADHQVKIRGFRIELGEVQERLQTLAEVDQALVLAHQGVAGQQLVAYLIASRADIALASAEDQAQAVERLRGLLLQALPEYMVPTHMVFLAAWPLTANGKLDRKALPGPGQLQGSRRYRAPQSALELQLAAVWQEVLQVPQVGLDDDFFSLGGHSLLATQVIVRIREQVNLEVPLRELFQARDFKAFCALVATLQAQSSPLEDELAKSLQALKRLTGDELEKLIS</sequence>
<dbReference type="InterPro" id="IPR001242">
    <property type="entry name" value="Condensation_dom"/>
</dbReference>
<dbReference type="FunFam" id="3.40.50.980:FF:000001">
    <property type="entry name" value="Non-ribosomal peptide synthetase"/>
    <property type="match status" value="1"/>
</dbReference>
<dbReference type="Gene3D" id="3.40.50.980">
    <property type="match status" value="2"/>
</dbReference>